<dbReference type="OrthoDB" id="2370729at2759"/>
<dbReference type="SUPFAM" id="SSF52540">
    <property type="entry name" value="P-loop containing nucleoside triphosphate hydrolases"/>
    <property type="match status" value="1"/>
</dbReference>
<evidence type="ECO:0008006" key="3">
    <source>
        <dbReference type="Google" id="ProtNLM"/>
    </source>
</evidence>
<dbReference type="InterPro" id="IPR027417">
    <property type="entry name" value="P-loop_NTPase"/>
</dbReference>
<reference evidence="1" key="1">
    <citation type="submission" date="2019-10" db="EMBL/GenBank/DDBJ databases">
        <title>Conservation and host-specific expression of non-tandemly repeated heterogenous ribosome RNA gene in arbuscular mycorrhizal fungi.</title>
        <authorList>
            <person name="Maeda T."/>
            <person name="Kobayashi Y."/>
            <person name="Nakagawa T."/>
            <person name="Ezawa T."/>
            <person name="Yamaguchi K."/>
            <person name="Bino T."/>
            <person name="Nishimoto Y."/>
            <person name="Shigenobu S."/>
            <person name="Kawaguchi M."/>
        </authorList>
    </citation>
    <scope>NUCLEOTIDE SEQUENCE</scope>
    <source>
        <strain evidence="1">HR1</strain>
    </source>
</reference>
<dbReference type="AlphaFoldDB" id="A0A8H3LT41"/>
<evidence type="ECO:0000313" key="1">
    <source>
        <dbReference type="EMBL" id="GES91961.1"/>
    </source>
</evidence>
<gene>
    <name evidence="1" type="ORF">RCL2_001876000</name>
</gene>
<sequence length="865" mass="99424">MYSERYITNIIEMDASFNLYILSRNDPEIYALDIYKDDKNKNGFIKIDNANISLDLFKVLHLRDYVCRIKGVDDFDKNNLKLWKVIGVKSKDIKEQNISTKEDIVQKLHGKVMELEELFSAYFQDELDNKNISGSSIITIIPAATALAKRKINVLNSDAENTAKKEKLDLVSPESIVKFLTEGENEEWIKTDFRKPNRLCANKFRFERKGREDSFHKAYASIMEQYQTVQCGLEYSITGIDDKLFFPLFALQSAPGGGKSYFLDEFASLKEDDLDDFLRRCQHENFHYDDAKFITDQLRDSVSICISYNGISSYNATIAGDGDEIGLVMRIIWSYFFDGKKLSWNSFYIKFKGKFDSLDILTTIKSIILHSGKSVLLCVDEIMKIDNEDHSSVVNLLNNLYIPYKDLMLKEKVFKFIVSTLDASLLQDTQTTALGRPISWIPLRKLEFSESTALFSKFIEELEENADRVFIIKKCISDCNGHPRTLESLYSLLNGNKTILKTANFAAIIEMLISKITINYITFPVVKLALLGKYVRLDEEVEVAAKKVLRVKDLITSGVYINTLTNFEDATQVIPTLTLVSLYYFCTKNEDRDDAVCAKNENGDDEFRTKNENAVAKILKNIFHTEDYFDTGSNDGKAFEKFHMNWELLCRALRGSKNVDLHKIYGLPSQELEIVNQRKNIVKLQGDIEFPPNGDILDIKGNVIEDQDLEKYMFVPIKSNNSGFEMTMFEKKANGRGYIAINIECRFSWPDSETTLSNKDIVDKYNHMKTKYLPHVKSKPQMVRRSKGSEVELIDSRTCIGKLGMGIEDIYLILVVWRNIGTLSREVMDNENIIVVKKENLEKIYSPSLVSRPQFYGYIRRIIEN</sequence>
<organism evidence="1 2">
    <name type="scientific">Rhizophagus clarus</name>
    <dbReference type="NCBI Taxonomy" id="94130"/>
    <lineage>
        <taxon>Eukaryota</taxon>
        <taxon>Fungi</taxon>
        <taxon>Fungi incertae sedis</taxon>
        <taxon>Mucoromycota</taxon>
        <taxon>Glomeromycotina</taxon>
        <taxon>Glomeromycetes</taxon>
        <taxon>Glomerales</taxon>
        <taxon>Glomeraceae</taxon>
        <taxon>Rhizophagus</taxon>
    </lineage>
</organism>
<comment type="caution">
    <text evidence="1">The sequence shown here is derived from an EMBL/GenBank/DDBJ whole genome shotgun (WGS) entry which is preliminary data.</text>
</comment>
<evidence type="ECO:0000313" key="2">
    <source>
        <dbReference type="Proteomes" id="UP000615446"/>
    </source>
</evidence>
<name>A0A8H3LT41_9GLOM</name>
<dbReference type="Proteomes" id="UP000615446">
    <property type="component" value="Unassembled WGS sequence"/>
</dbReference>
<protein>
    <recommendedName>
        <fullName evidence="3">Crinkler effector protein N-terminal domain-containing protein</fullName>
    </recommendedName>
</protein>
<accession>A0A8H3LT41</accession>
<proteinExistence type="predicted"/>
<dbReference type="EMBL" id="BLAL01000208">
    <property type="protein sequence ID" value="GES91961.1"/>
    <property type="molecule type" value="Genomic_DNA"/>
</dbReference>